<name>A0ABD1ZQK1_9MARC</name>
<reference evidence="2 3" key="1">
    <citation type="submission" date="2024-09" db="EMBL/GenBank/DDBJ databases">
        <title>Chromosome-scale assembly of Riccia fluitans.</title>
        <authorList>
            <person name="Paukszto L."/>
            <person name="Sawicki J."/>
            <person name="Karawczyk K."/>
            <person name="Piernik-Szablinska J."/>
            <person name="Szczecinska M."/>
            <person name="Mazdziarz M."/>
        </authorList>
    </citation>
    <scope>NUCLEOTIDE SEQUENCE [LARGE SCALE GENOMIC DNA]</scope>
    <source>
        <strain evidence="2">Rf_01</strain>
        <tissue evidence="2">Aerial parts of the thallus</tissue>
    </source>
</reference>
<evidence type="ECO:0000256" key="1">
    <source>
        <dbReference type="SAM" id="MobiDB-lite"/>
    </source>
</evidence>
<feature type="region of interest" description="Disordered" evidence="1">
    <location>
        <begin position="98"/>
        <end position="141"/>
    </location>
</feature>
<comment type="caution">
    <text evidence="2">The sequence shown here is derived from an EMBL/GenBank/DDBJ whole genome shotgun (WGS) entry which is preliminary data.</text>
</comment>
<dbReference type="Proteomes" id="UP001605036">
    <property type="component" value="Unassembled WGS sequence"/>
</dbReference>
<protein>
    <submittedName>
        <fullName evidence="2">Uncharacterized protein</fullName>
    </submittedName>
</protein>
<keyword evidence="3" id="KW-1185">Reference proteome</keyword>
<accession>A0ABD1ZQK1</accession>
<evidence type="ECO:0000313" key="2">
    <source>
        <dbReference type="EMBL" id="KAL2653658.1"/>
    </source>
</evidence>
<dbReference type="AlphaFoldDB" id="A0ABD1ZQK1"/>
<dbReference type="EMBL" id="JBHFFA010000001">
    <property type="protein sequence ID" value="KAL2653658.1"/>
    <property type="molecule type" value="Genomic_DNA"/>
</dbReference>
<evidence type="ECO:0000313" key="3">
    <source>
        <dbReference type="Proteomes" id="UP001605036"/>
    </source>
</evidence>
<gene>
    <name evidence="2" type="ORF">R1flu_021786</name>
</gene>
<feature type="compositionally biased region" description="Basic and acidic residues" evidence="1">
    <location>
        <begin position="98"/>
        <end position="110"/>
    </location>
</feature>
<sequence length="141" mass="16164">MDSKVAVGGSLIGPGKVPTGLRHTRAGLGYARRDRDGSYCGQVLFTLRCTQFAADDQRSLTWERDGQWEPRPRECRQSMWWNQERAYQIMKAEKNLHYTSDRRNLNDNKRRMQLGARRRNLPSSSGTLDRGSRWGIGPPAL</sequence>
<proteinExistence type="predicted"/>
<organism evidence="2 3">
    <name type="scientific">Riccia fluitans</name>
    <dbReference type="NCBI Taxonomy" id="41844"/>
    <lineage>
        <taxon>Eukaryota</taxon>
        <taxon>Viridiplantae</taxon>
        <taxon>Streptophyta</taxon>
        <taxon>Embryophyta</taxon>
        <taxon>Marchantiophyta</taxon>
        <taxon>Marchantiopsida</taxon>
        <taxon>Marchantiidae</taxon>
        <taxon>Marchantiales</taxon>
        <taxon>Ricciaceae</taxon>
        <taxon>Riccia</taxon>
    </lineage>
</organism>